<evidence type="ECO:0000313" key="1">
    <source>
        <dbReference type="EMBL" id="VVV74199.1"/>
    </source>
</evidence>
<dbReference type="PANTHER" id="PTHR37610:SF40">
    <property type="entry name" value="OS01G0909600 PROTEIN"/>
    <property type="match status" value="1"/>
</dbReference>
<dbReference type="AlphaFoldDB" id="A0A5K0Y936"/>
<gene>
    <name evidence="1" type="ORF">NYM_LOCUS7604</name>
</gene>
<sequence length="242" mass="27787">MTSKTDVTFDTGSNTKSENLPVQVTFIRLNKDNYLSWSAALEIGITSRGRLPYITGEKPTLSKTDPGWATWALEDSQVKVWIISSVFADIQPLILRKSTSYDMWIVLARMYGRKKRILRTYQIKRNIYSLKQGDLSVASFYAALKTKWEELDYHVNDDWNCGSDHELYWQEEWMDRTFIFLGGVRDEFEPIRSQILNCEETPGIEEVYARVESKEQCCQVMHIDSSHGSSPSAFVSRALGTG</sequence>
<dbReference type="PANTHER" id="PTHR37610">
    <property type="entry name" value="CCHC-TYPE DOMAIN-CONTAINING PROTEIN"/>
    <property type="match status" value="1"/>
</dbReference>
<name>A0A5K0Y936_9MAGN</name>
<reference evidence="1" key="1">
    <citation type="submission" date="2019-09" db="EMBL/GenBank/DDBJ databases">
        <authorList>
            <person name="Zhang L."/>
        </authorList>
    </citation>
    <scope>NUCLEOTIDE SEQUENCE</scope>
</reference>
<dbReference type="Gramene" id="NC12G0011960.1">
    <property type="protein sequence ID" value="NC12G0011960.1:cds"/>
    <property type="gene ID" value="NC12G0011960"/>
</dbReference>
<dbReference type="EMBL" id="LR721777">
    <property type="protein sequence ID" value="VVV74199.1"/>
    <property type="molecule type" value="Genomic_DNA"/>
</dbReference>
<protein>
    <recommendedName>
        <fullName evidence="2">Retrotransposon Copia-like N-terminal domain-containing protein</fullName>
    </recommendedName>
</protein>
<organism evidence="1">
    <name type="scientific">Nymphaea colorata</name>
    <name type="common">pocket water lily</name>
    <dbReference type="NCBI Taxonomy" id="210225"/>
    <lineage>
        <taxon>Eukaryota</taxon>
        <taxon>Viridiplantae</taxon>
        <taxon>Streptophyta</taxon>
        <taxon>Embryophyta</taxon>
        <taxon>Tracheophyta</taxon>
        <taxon>Spermatophyta</taxon>
        <taxon>Magnoliopsida</taxon>
        <taxon>Nymphaeales</taxon>
        <taxon>Nymphaeaceae</taxon>
        <taxon>Nymphaea</taxon>
    </lineage>
</organism>
<evidence type="ECO:0008006" key="2">
    <source>
        <dbReference type="Google" id="ProtNLM"/>
    </source>
</evidence>
<accession>A0A5K0Y936</accession>
<proteinExistence type="predicted"/>